<dbReference type="RefSeq" id="WP_043707393.1">
    <property type="nucleotide sequence ID" value="NZ_JALOCT010000001.1"/>
</dbReference>
<name>A0A0D1LLK3_9LACO</name>
<keyword evidence="1" id="KW-0472">Membrane</keyword>
<keyword evidence="1" id="KW-1133">Transmembrane helix</keyword>
<dbReference type="EMBL" id="JWHU01000034">
    <property type="protein sequence ID" value="KIU19522.1"/>
    <property type="molecule type" value="Genomic_DNA"/>
</dbReference>
<evidence type="ECO:0000256" key="1">
    <source>
        <dbReference type="SAM" id="Phobius"/>
    </source>
</evidence>
<reference evidence="2 3" key="1">
    <citation type="journal article" date="2015" name="Microbiology (Mosc.)">
        <title>Genomics of the Weissella cibaria species with an examination of its metabolic traits.</title>
        <authorList>
            <person name="Lynch K.M."/>
            <person name="Lucid A."/>
            <person name="Arendt E.K."/>
            <person name="Sleator R.D."/>
            <person name="Lucey B."/>
            <person name="Coffey A."/>
        </authorList>
    </citation>
    <scope>NUCLEOTIDE SEQUENCE [LARGE SCALE GENOMIC DNA]</scope>
    <source>
        <strain evidence="2 3">MG1</strain>
    </source>
</reference>
<accession>A0A0D1LLK3</accession>
<dbReference type="PATRIC" id="fig|137591.25.peg.1509"/>
<dbReference type="AlphaFoldDB" id="A0A0D1LLK3"/>
<evidence type="ECO:0000313" key="3">
    <source>
        <dbReference type="Proteomes" id="UP000032287"/>
    </source>
</evidence>
<sequence>MEQNFTLATLLKHLMKNLWLMVGLAILGGGGMYVLAHQAPKSHDEYKTARLMYIQNSSLKSADPKSRVEADAKLIQAYVAVENNQAIVRRTLYLLDQEGITNISYNQARNNTELKQKPGTVAVWANAKAGSSKQAVALTNAYAEAFASIAPRLIPNMPKPVLMPATGGAAKESNTSKPIAPKKAAIFGAGAGFGIGVVLTLFTGIIANLRPSKRQ</sequence>
<proteinExistence type="predicted"/>
<organism evidence="2 3">
    <name type="scientific">Weissella cibaria</name>
    <dbReference type="NCBI Taxonomy" id="137591"/>
    <lineage>
        <taxon>Bacteria</taxon>
        <taxon>Bacillati</taxon>
        <taxon>Bacillota</taxon>
        <taxon>Bacilli</taxon>
        <taxon>Lactobacillales</taxon>
        <taxon>Lactobacillaceae</taxon>
        <taxon>Weissella</taxon>
    </lineage>
</organism>
<keyword evidence="3" id="KW-1185">Reference proteome</keyword>
<feature type="transmembrane region" description="Helical" evidence="1">
    <location>
        <begin position="184"/>
        <end position="207"/>
    </location>
</feature>
<keyword evidence="1" id="KW-0812">Transmembrane</keyword>
<gene>
    <name evidence="2" type="ORF">QX99_01538</name>
</gene>
<feature type="transmembrane region" description="Helical" evidence="1">
    <location>
        <begin position="18"/>
        <end position="36"/>
    </location>
</feature>
<dbReference type="Proteomes" id="UP000032287">
    <property type="component" value="Unassembled WGS sequence"/>
</dbReference>
<comment type="caution">
    <text evidence="2">The sequence shown here is derived from an EMBL/GenBank/DDBJ whole genome shotgun (WGS) entry which is preliminary data.</text>
</comment>
<evidence type="ECO:0000313" key="2">
    <source>
        <dbReference type="EMBL" id="KIU19522.1"/>
    </source>
</evidence>
<protein>
    <submittedName>
        <fullName evidence="2">Capsular polysaccharide biosynthesis protein</fullName>
    </submittedName>
</protein>